<name>A0A9Y2JUQ2_9PSEU</name>
<evidence type="ECO:0000313" key="2">
    <source>
        <dbReference type="Proteomes" id="UP001239397"/>
    </source>
</evidence>
<accession>A0A9Y2JUQ2</accession>
<reference evidence="1 2" key="1">
    <citation type="submission" date="2023-06" db="EMBL/GenBank/DDBJ databases">
        <authorList>
            <person name="Oyuntsetseg B."/>
            <person name="Kim S.B."/>
        </authorList>
    </citation>
    <scope>NUCLEOTIDE SEQUENCE [LARGE SCALE GENOMIC DNA]</scope>
    <source>
        <strain evidence="1 2">4-36</strain>
    </source>
</reference>
<sequence length="167" mass="18214">MLNELIRMRNGRAVLADSVTSVAKALNPLGTAAEIVATVGACTVEIGRFRLEKGGLQARQDAAAKLIHTRQRAIVGLFDTRMRDSEQIKVSLDELHHGYREMVRMACDLRVSPDERIATQGTLTILSGQIIGHHANSGDTLVRLSDSLSVADTKTAIAVWRGLDSRR</sequence>
<organism evidence="1 2">
    <name type="scientific">Amycolatopsis mongoliensis</name>
    <dbReference type="NCBI Taxonomy" id="715475"/>
    <lineage>
        <taxon>Bacteria</taxon>
        <taxon>Bacillati</taxon>
        <taxon>Actinomycetota</taxon>
        <taxon>Actinomycetes</taxon>
        <taxon>Pseudonocardiales</taxon>
        <taxon>Pseudonocardiaceae</taxon>
        <taxon>Amycolatopsis</taxon>
    </lineage>
</organism>
<dbReference type="Proteomes" id="UP001239397">
    <property type="component" value="Chromosome"/>
</dbReference>
<dbReference type="RefSeq" id="WP_286001307.1">
    <property type="nucleotide sequence ID" value="NZ_CP127295.1"/>
</dbReference>
<dbReference type="KEGG" id="amog:QRX60_14570"/>
<dbReference type="AlphaFoldDB" id="A0A9Y2JUQ2"/>
<gene>
    <name evidence="1" type="ORF">QRX60_14570</name>
</gene>
<evidence type="ECO:0000313" key="1">
    <source>
        <dbReference type="EMBL" id="WIY05000.1"/>
    </source>
</evidence>
<protein>
    <submittedName>
        <fullName evidence="1">Uncharacterized protein</fullName>
    </submittedName>
</protein>
<keyword evidence="2" id="KW-1185">Reference proteome</keyword>
<dbReference type="EMBL" id="CP127295">
    <property type="protein sequence ID" value="WIY05000.1"/>
    <property type="molecule type" value="Genomic_DNA"/>
</dbReference>
<proteinExistence type="predicted"/>